<sequence length="152" mass="16043">MVRTSDTRTRSLTLILLVLVQGAVSLLALASGIFLVLLMTGAVQVLSQDLQSLTLPLKGLIAVGLAISGFGLVVTYGLWQLKPWGWTGSLIFQILCIANNGLTLLVGQELSPQVYFSVAFSGTLIAALFLPNVQELCVPTTPESSDSTPPTA</sequence>
<dbReference type="AlphaFoldDB" id="A0A0C1VDD3"/>
<name>A0A0C1VDD3_9CYAN</name>
<dbReference type="EMBL" id="JTHE02000002">
    <property type="protein sequence ID" value="NEV65516.1"/>
    <property type="molecule type" value="Genomic_DNA"/>
</dbReference>
<reference evidence="1" key="3">
    <citation type="submission" date="2020-02" db="EMBL/GenBank/DDBJ databases">
        <authorList>
            <person name="Sarangi A.N."/>
            <person name="Ghosh S."/>
            <person name="Mukherjee M."/>
            <person name="Tripathy S."/>
        </authorList>
    </citation>
    <scope>NUCLEOTIDE SEQUENCE</scope>
    <source>
        <strain evidence="1">BDU141951</strain>
    </source>
</reference>
<evidence type="ECO:0000313" key="1">
    <source>
        <dbReference type="EMBL" id="NEV65516.1"/>
    </source>
</evidence>
<reference evidence="1" key="2">
    <citation type="journal article" date="2015" name="Genome Announc.">
        <title>Draft Genome Sequence of Filamentous Marine Cyanobacterium Lyngbya confervoides Strain BDU141951.</title>
        <authorList>
            <person name="Chandrababunaidu M.M."/>
            <person name="Sen D."/>
            <person name="Tripathy S."/>
        </authorList>
    </citation>
    <scope>NUCLEOTIDE SEQUENCE</scope>
    <source>
        <strain evidence="1">BDU141951</strain>
    </source>
</reference>
<protein>
    <submittedName>
        <fullName evidence="1">Uncharacterized protein</fullName>
    </submittedName>
</protein>
<gene>
    <name evidence="1" type="ORF">QQ91_000110</name>
</gene>
<reference evidence="1" key="1">
    <citation type="submission" date="2014-11" db="EMBL/GenBank/DDBJ databases">
        <authorList>
            <person name="Malar M.C."/>
            <person name="Sen D."/>
            <person name="Tripathy S."/>
        </authorList>
    </citation>
    <scope>NUCLEOTIDE SEQUENCE</scope>
    <source>
        <strain evidence="1">BDU141951</strain>
    </source>
</reference>
<accession>A0A0C1VDD3</accession>
<organism evidence="1">
    <name type="scientific">Lyngbya confervoides BDU141951</name>
    <dbReference type="NCBI Taxonomy" id="1574623"/>
    <lineage>
        <taxon>Bacteria</taxon>
        <taxon>Bacillati</taxon>
        <taxon>Cyanobacteriota</taxon>
        <taxon>Cyanophyceae</taxon>
        <taxon>Oscillatoriophycideae</taxon>
        <taxon>Oscillatoriales</taxon>
        <taxon>Microcoleaceae</taxon>
        <taxon>Lyngbya</taxon>
    </lineage>
</organism>
<proteinExistence type="predicted"/>
<comment type="caution">
    <text evidence="1">The sequence shown here is derived from an EMBL/GenBank/DDBJ whole genome shotgun (WGS) entry which is preliminary data.</text>
</comment>